<evidence type="ECO:0000313" key="2">
    <source>
        <dbReference type="Proteomes" id="UP000651120"/>
    </source>
</evidence>
<organism evidence="1 2">
    <name type="scientific">Pyrobaculum aerophilum</name>
    <dbReference type="NCBI Taxonomy" id="13773"/>
    <lineage>
        <taxon>Archaea</taxon>
        <taxon>Thermoproteota</taxon>
        <taxon>Thermoprotei</taxon>
        <taxon>Thermoproteales</taxon>
        <taxon>Thermoproteaceae</taxon>
        <taxon>Pyrobaculum</taxon>
    </lineage>
</organism>
<sequence length="163" mass="18015">MCEVSTSGDAVIFTGPELERTMAYLIAKPLTERIEIEGEALRITPALPEVVGSLQALCKSDVSALLLDIKESLLHLGWLVEGRKDVVRIRKSRRAGTSGFTSVEYEKSSRRMTVVTTQKCLANSLRRLGFEVVETKYLVEAAKQISTLVEAIELEEAISQEVC</sequence>
<dbReference type="RefSeq" id="WP_011007385.1">
    <property type="nucleotide sequence ID" value="NZ_DAIOPL010000006.1"/>
</dbReference>
<gene>
    <name evidence="1" type="ORF">HA333_00850</name>
</gene>
<name>A0A832WFK2_9CREN</name>
<dbReference type="OMA" id="HMGWLVE"/>
<accession>A0A832WFK2</accession>
<comment type="caution">
    <text evidence="1">The sequence shown here is derived from an EMBL/GenBank/DDBJ whole genome shotgun (WGS) entry which is preliminary data.</text>
</comment>
<dbReference type="GeneID" id="1465138"/>
<reference evidence="1" key="1">
    <citation type="journal article" date="2020" name="bioRxiv">
        <title>A rank-normalized archaeal taxonomy based on genome phylogeny resolves widespread incomplete and uneven classifications.</title>
        <authorList>
            <person name="Rinke C."/>
            <person name="Chuvochina M."/>
            <person name="Mussig A.J."/>
            <person name="Chaumeil P.-A."/>
            <person name="Waite D.W."/>
            <person name="Whitman W.B."/>
            <person name="Parks D.H."/>
            <person name="Hugenholtz P."/>
        </authorList>
    </citation>
    <scope>NUCLEOTIDE SEQUENCE</scope>
    <source>
        <strain evidence="1">UBA8839</strain>
    </source>
</reference>
<dbReference type="EMBL" id="DUJP01000006">
    <property type="protein sequence ID" value="HII46048.1"/>
    <property type="molecule type" value="Genomic_DNA"/>
</dbReference>
<dbReference type="Proteomes" id="UP000651120">
    <property type="component" value="Unassembled WGS sequence"/>
</dbReference>
<evidence type="ECO:0000313" key="1">
    <source>
        <dbReference type="EMBL" id="HII46048.1"/>
    </source>
</evidence>
<proteinExistence type="predicted"/>
<protein>
    <submittedName>
        <fullName evidence="1">Uncharacterized protein</fullName>
    </submittedName>
</protein>
<dbReference type="AlphaFoldDB" id="A0A832WFK2"/>